<name>A0A9Q0GBC0_9ROSI</name>
<proteinExistence type="predicted"/>
<sequence length="1333" mass="147554">MYFADGQDPPDLDLDIEEDQLEDQIQSSPPHPLHAAANSSNFCSQGHRSTLSLPTHGGGSICLPCFSNLVTNPSAPTFHVSYALSQLSLALSHPSFLHSLLSSHPHFLVSPLLHALSLPTVDHPISSQLFHLVSTLSAAATSVADAFLARLADRISSASLSWSAAQLHCFGVLLDSHASNPYAQIKDNSALISNLVTGLQLPSEEIRGEILFVLYKLSTVPCAGKDGDGADFFWPFCPKLLHLSLEALNKTQNDTVRLNCLALLKIFAQKGFFESAMASDVSAMSSDEADNFMQMTDNGADGTPLDVLFAEAIKGPLLSSDKQIQLSSLDLIFHYLSCGGASGKQIQLLMEENIVDYVFEILRLSECKDPVINSCLLVLDLLSNAEKGFRERLVVGFSTLIPVVQYVAEVPFQPVQDQTLKLILKGISECPGVVSALHVEGLVLVLTRMLKRHSDGDLGMPSQTFIMVCLVFVALLQSPSFHGTSNLVKIVEEAINHAIVSCLNISEKDSRQILHAFYFVKEAYGYSPEEMPTDDRTIVELRNSVVDICTSHLLPWILTVINEVDEEIILGLLEIFHFIFLQDSDSQAQQFAKLLARSSWFSFSFGCLGLFPSKRMKWRVYLMISSLVDVLLGGDAGQPIRDAASNLPTDPTDLLFLLGQKSSKDALLSSCQSAVLLLLHTSSLYDDRLADEKSVLASLEQYILVNSRDFICGAPSTVTMMQLVNLYGLYRGFAKMNHQIPYSPEAERIFFHLFSKNEWDLPSSRIHMVSLQWLFQQEKISQPLSYQVLKFCQRNNPPRDPKIVVHDEASQTVNLQVIAALATTGDNYAARLVVYLLLHLGEGQSKEHDIIAVMNLLAEIIDISPGASDQLSLHGIGSAIRALCHHPSYSSSPQIFMAMSRLICKILFSVHPEALHDDEAWFALTVKLMDCLIPKEPAKSWSDEGLRVIAIFSLILHHSTNKALVEASKTIIFNSSLVSMINSIIRTACSKGPALFDCDEKTTTGENLIFALLLCYFSLRSLHVALPGGVDWQQLLNQSNQIQTLHMLSIHSHDLCRLMHFGSPPVKLVASYCLLEIVKALSELQNVRDEESECSNNHLKSMTAILEGLVFYSDIRVSLNCGLCLSIIYGWEKLEMKDPRVIANNTWSRLIVEEVAMSLAAPCLASKSFINHHKPAVNVALALLNLRKSPEWISTVFDEPCISGIIENLTASNISREVLLLFRELVNCNFLKTRQLASLNRLLQECRKFAYTDDPQNDQIARPMHNRVTIGDDLGEVCEHLIHLMSSETSLHEASGCSSPADKGLLEEIEKFFRTLMHDSGVEDDGFTNTEYT</sequence>
<dbReference type="InterPro" id="IPR044968">
    <property type="entry name" value="PRD1"/>
</dbReference>
<dbReference type="SUPFAM" id="SSF48371">
    <property type="entry name" value="ARM repeat"/>
    <property type="match status" value="1"/>
</dbReference>
<accession>A0A9Q0GBC0</accession>
<dbReference type="Proteomes" id="UP001141552">
    <property type="component" value="Unassembled WGS sequence"/>
</dbReference>
<dbReference type="EMBL" id="JAKUCV010001622">
    <property type="protein sequence ID" value="KAJ4845632.1"/>
    <property type="molecule type" value="Genomic_DNA"/>
</dbReference>
<evidence type="ECO:0000313" key="1">
    <source>
        <dbReference type="EMBL" id="KAJ4845632.1"/>
    </source>
</evidence>
<protein>
    <recommendedName>
        <fullName evidence="3">Protein PRD1</fullName>
    </recommendedName>
</protein>
<gene>
    <name evidence="1" type="ORF">Tsubulata_038344</name>
</gene>
<dbReference type="PANTHER" id="PTHR36379">
    <property type="entry name" value="PROTEIN PRD1"/>
    <property type="match status" value="1"/>
</dbReference>
<evidence type="ECO:0000313" key="2">
    <source>
        <dbReference type="Proteomes" id="UP001141552"/>
    </source>
</evidence>
<comment type="caution">
    <text evidence="1">The sequence shown here is derived from an EMBL/GenBank/DDBJ whole genome shotgun (WGS) entry which is preliminary data.</text>
</comment>
<organism evidence="1 2">
    <name type="scientific">Turnera subulata</name>
    <dbReference type="NCBI Taxonomy" id="218843"/>
    <lineage>
        <taxon>Eukaryota</taxon>
        <taxon>Viridiplantae</taxon>
        <taxon>Streptophyta</taxon>
        <taxon>Embryophyta</taxon>
        <taxon>Tracheophyta</taxon>
        <taxon>Spermatophyta</taxon>
        <taxon>Magnoliopsida</taxon>
        <taxon>eudicotyledons</taxon>
        <taxon>Gunneridae</taxon>
        <taxon>Pentapetalae</taxon>
        <taxon>rosids</taxon>
        <taxon>fabids</taxon>
        <taxon>Malpighiales</taxon>
        <taxon>Passifloraceae</taxon>
        <taxon>Turnera</taxon>
    </lineage>
</organism>
<evidence type="ECO:0008006" key="3">
    <source>
        <dbReference type="Google" id="ProtNLM"/>
    </source>
</evidence>
<dbReference type="PANTHER" id="PTHR36379:SF1">
    <property type="entry name" value="PUTATIVE RECOMBINATION INITIATION DEFECT 1-RELATED"/>
    <property type="match status" value="1"/>
</dbReference>
<reference evidence="1" key="1">
    <citation type="submission" date="2022-02" db="EMBL/GenBank/DDBJ databases">
        <authorList>
            <person name="Henning P.M."/>
            <person name="McCubbin A.G."/>
            <person name="Shore J.S."/>
        </authorList>
    </citation>
    <scope>NUCLEOTIDE SEQUENCE</scope>
    <source>
        <strain evidence="1">F60SS</strain>
        <tissue evidence="1">Leaves</tissue>
    </source>
</reference>
<dbReference type="GO" id="GO:0042138">
    <property type="term" value="P:meiotic DNA double-strand break formation"/>
    <property type="evidence" value="ECO:0007669"/>
    <property type="project" value="InterPro"/>
</dbReference>
<reference evidence="1" key="2">
    <citation type="journal article" date="2023" name="Plants (Basel)">
        <title>Annotation of the Turnera subulata (Passifloraceae) Draft Genome Reveals the S-Locus Evolved after the Divergence of Turneroideae from Passifloroideae in a Stepwise Manner.</title>
        <authorList>
            <person name="Henning P.M."/>
            <person name="Roalson E.H."/>
            <person name="Mir W."/>
            <person name="McCubbin A.G."/>
            <person name="Shore J.S."/>
        </authorList>
    </citation>
    <scope>NUCLEOTIDE SEQUENCE</scope>
    <source>
        <strain evidence="1">F60SS</strain>
    </source>
</reference>
<dbReference type="OrthoDB" id="2019943at2759"/>
<dbReference type="InterPro" id="IPR016024">
    <property type="entry name" value="ARM-type_fold"/>
</dbReference>
<keyword evidence="2" id="KW-1185">Reference proteome</keyword>